<comment type="similarity">
    <text evidence="7">Belongs to the shikimate kinase family.</text>
</comment>
<keyword evidence="2 7" id="KW-0808">Transferase</keyword>
<evidence type="ECO:0000256" key="7">
    <source>
        <dbReference type="HAMAP-Rule" id="MF_00109"/>
    </source>
</evidence>
<reference evidence="8" key="1">
    <citation type="submission" date="2020-10" db="EMBL/GenBank/DDBJ databases">
        <title>Genomic Encyclopedia of Type Strains, Phase IV (KMG-IV): sequencing the most valuable type-strain genomes for metagenomic binning, comparative biology and taxonomic classification.</title>
        <authorList>
            <person name="Goeker M."/>
        </authorList>
    </citation>
    <scope>NUCLEOTIDE SEQUENCE</scope>
    <source>
        <strain evidence="8">DSM 13886</strain>
    </source>
</reference>
<comment type="caution">
    <text evidence="8">The sequence shown here is derived from an EMBL/GenBank/DDBJ whole genome shotgun (WGS) entry which is preliminary data.</text>
</comment>
<evidence type="ECO:0000256" key="6">
    <source>
        <dbReference type="ARBA" id="ARBA00023141"/>
    </source>
</evidence>
<evidence type="ECO:0000256" key="2">
    <source>
        <dbReference type="ARBA" id="ARBA00022679"/>
    </source>
</evidence>
<dbReference type="EMBL" id="JADBEL010000003">
    <property type="protein sequence ID" value="MBE1553764.1"/>
    <property type="molecule type" value="Genomic_DNA"/>
</dbReference>
<keyword evidence="9" id="KW-1185">Reference proteome</keyword>
<dbReference type="InterPro" id="IPR027417">
    <property type="entry name" value="P-loop_NTPase"/>
</dbReference>
<comment type="subcellular location">
    <subcellularLocation>
        <location evidence="7">Cytoplasm</location>
    </subcellularLocation>
</comment>
<feature type="binding site" evidence="7">
    <location>
        <position position="151"/>
    </location>
    <ligand>
        <name>ATP</name>
        <dbReference type="ChEBI" id="CHEBI:30616"/>
    </ligand>
</feature>
<dbReference type="SUPFAM" id="SSF52540">
    <property type="entry name" value="P-loop containing nucleoside triphosphate hydrolases"/>
    <property type="match status" value="1"/>
</dbReference>
<dbReference type="PANTHER" id="PTHR21087:SF16">
    <property type="entry name" value="SHIKIMATE KINASE 1, CHLOROPLASTIC"/>
    <property type="match status" value="1"/>
</dbReference>
<feature type="binding site" evidence="7">
    <location>
        <begin position="11"/>
        <end position="16"/>
    </location>
    <ligand>
        <name>ATP</name>
        <dbReference type="ChEBI" id="CHEBI:30616"/>
    </ligand>
</feature>
<evidence type="ECO:0000313" key="8">
    <source>
        <dbReference type="EMBL" id="MBE1553764.1"/>
    </source>
</evidence>
<dbReference type="GO" id="GO:0005524">
    <property type="term" value="F:ATP binding"/>
    <property type="evidence" value="ECO:0007669"/>
    <property type="project" value="UniProtKB-UniRule"/>
</dbReference>
<gene>
    <name evidence="7" type="primary">aroK</name>
    <name evidence="8" type="ORF">H4683_000838</name>
</gene>
<feature type="binding site" evidence="7">
    <location>
        <position position="78"/>
    </location>
    <ligand>
        <name>substrate</name>
    </ligand>
</feature>
<feature type="binding site" evidence="7">
    <location>
        <position position="33"/>
    </location>
    <ligand>
        <name>substrate</name>
    </ligand>
</feature>
<keyword evidence="6 7" id="KW-0057">Aromatic amino acid biosynthesis</keyword>
<dbReference type="InterPro" id="IPR000623">
    <property type="entry name" value="Shikimate_kinase/TSH1"/>
</dbReference>
<feature type="binding site" evidence="7">
    <location>
        <position position="15"/>
    </location>
    <ligand>
        <name>Mg(2+)</name>
        <dbReference type="ChEBI" id="CHEBI:18420"/>
    </ligand>
</feature>
<dbReference type="GO" id="GO:0008652">
    <property type="term" value="P:amino acid biosynthetic process"/>
    <property type="evidence" value="ECO:0007669"/>
    <property type="project" value="UniProtKB-KW"/>
</dbReference>
<evidence type="ECO:0000256" key="5">
    <source>
        <dbReference type="ARBA" id="ARBA00022840"/>
    </source>
</evidence>
<name>A0A927MLK4_9BACL</name>
<dbReference type="GO" id="GO:0009073">
    <property type="term" value="P:aromatic amino acid family biosynthetic process"/>
    <property type="evidence" value="ECO:0007669"/>
    <property type="project" value="UniProtKB-KW"/>
</dbReference>
<dbReference type="GO" id="GO:0009423">
    <property type="term" value="P:chorismate biosynthetic process"/>
    <property type="evidence" value="ECO:0007669"/>
    <property type="project" value="UniProtKB-UniRule"/>
</dbReference>
<dbReference type="HAMAP" id="MF_00109">
    <property type="entry name" value="Shikimate_kinase"/>
    <property type="match status" value="1"/>
</dbReference>
<keyword evidence="7" id="KW-0460">Magnesium</keyword>
<dbReference type="GO" id="GO:0005829">
    <property type="term" value="C:cytosol"/>
    <property type="evidence" value="ECO:0007669"/>
    <property type="project" value="TreeGrafter"/>
</dbReference>
<keyword evidence="3 7" id="KW-0547">Nucleotide-binding</keyword>
<dbReference type="InterPro" id="IPR031322">
    <property type="entry name" value="Shikimate/glucono_kinase"/>
</dbReference>
<evidence type="ECO:0000313" key="9">
    <source>
        <dbReference type="Proteomes" id="UP000658225"/>
    </source>
</evidence>
<keyword evidence="5 7" id="KW-0067">ATP-binding</keyword>
<comment type="catalytic activity">
    <reaction evidence="7">
        <text>shikimate + ATP = 3-phosphoshikimate + ADP + H(+)</text>
        <dbReference type="Rhea" id="RHEA:13121"/>
        <dbReference type="ChEBI" id="CHEBI:15378"/>
        <dbReference type="ChEBI" id="CHEBI:30616"/>
        <dbReference type="ChEBI" id="CHEBI:36208"/>
        <dbReference type="ChEBI" id="CHEBI:145989"/>
        <dbReference type="ChEBI" id="CHEBI:456216"/>
        <dbReference type="EC" id="2.7.1.71"/>
    </reaction>
</comment>
<comment type="cofactor">
    <cofactor evidence="7">
        <name>Mg(2+)</name>
        <dbReference type="ChEBI" id="CHEBI:18420"/>
    </cofactor>
    <text evidence="7">Binds 1 Mg(2+) ion per subunit.</text>
</comment>
<evidence type="ECO:0000256" key="1">
    <source>
        <dbReference type="ARBA" id="ARBA00022605"/>
    </source>
</evidence>
<feature type="binding site" evidence="7">
    <location>
        <position position="116"/>
    </location>
    <ligand>
        <name>ATP</name>
        <dbReference type="ChEBI" id="CHEBI:30616"/>
    </ligand>
</feature>
<dbReference type="PRINTS" id="PR01100">
    <property type="entry name" value="SHIKIMTKNASE"/>
</dbReference>
<keyword evidence="7" id="KW-0479">Metal-binding</keyword>
<comment type="pathway">
    <text evidence="7">Metabolic intermediate biosynthesis; chorismate biosynthesis; chorismate from D-erythrose 4-phosphate and phosphoenolpyruvate: step 5/7.</text>
</comment>
<accession>A0A927MLK4</accession>
<dbReference type="Proteomes" id="UP000658225">
    <property type="component" value="Unassembled WGS sequence"/>
</dbReference>
<dbReference type="GO" id="GO:0000287">
    <property type="term" value="F:magnesium ion binding"/>
    <property type="evidence" value="ECO:0007669"/>
    <property type="project" value="UniProtKB-UniRule"/>
</dbReference>
<feature type="binding site" evidence="7">
    <location>
        <position position="57"/>
    </location>
    <ligand>
        <name>substrate</name>
    </ligand>
</feature>
<keyword evidence="7" id="KW-0963">Cytoplasm</keyword>
<sequence length="171" mass="20325">MRKVYLIGFMGCGKSVIGKRLSFATKMPFYDMDYEIVKKTGMTIPEIFESYGEERFRDMETEFLRTFRDESCIIATGGGVPMRKENREIMRKSGLVFYLNAPFRDIWRRISTDRNRPIVQQSTRADVEKLYNDRKPHYFNNAHFKVETERRTLREITDYMAFQVGRLKGDK</sequence>
<comment type="function">
    <text evidence="7">Catalyzes the specific phosphorylation of the 3-hydroxyl group of shikimic acid using ATP as a cosubstrate.</text>
</comment>
<protein>
    <recommendedName>
        <fullName evidence="7">Shikimate kinase</fullName>
        <shortName evidence="7">SK</shortName>
        <ecNumber evidence="7">2.7.1.71</ecNumber>
    </recommendedName>
</protein>
<comment type="subunit">
    <text evidence="7">Monomer.</text>
</comment>
<proteinExistence type="inferred from homology"/>
<dbReference type="Pfam" id="PF01202">
    <property type="entry name" value="SKI"/>
    <property type="match status" value="1"/>
</dbReference>
<organism evidence="8 9">
    <name type="scientific">Sporosarcina limicola</name>
    <dbReference type="NCBI Taxonomy" id="34101"/>
    <lineage>
        <taxon>Bacteria</taxon>
        <taxon>Bacillati</taxon>
        <taxon>Bacillota</taxon>
        <taxon>Bacilli</taxon>
        <taxon>Bacillales</taxon>
        <taxon>Caryophanaceae</taxon>
        <taxon>Sporosarcina</taxon>
    </lineage>
</organism>
<dbReference type="CDD" id="cd00464">
    <property type="entry name" value="SK"/>
    <property type="match status" value="1"/>
</dbReference>
<keyword evidence="1 7" id="KW-0028">Amino-acid biosynthesis</keyword>
<feature type="binding site" evidence="7">
    <location>
        <position position="134"/>
    </location>
    <ligand>
        <name>substrate</name>
    </ligand>
</feature>
<dbReference type="AlphaFoldDB" id="A0A927MLK4"/>
<keyword evidence="4 7" id="KW-0418">Kinase</keyword>
<dbReference type="EC" id="2.7.1.71" evidence="7"/>
<dbReference type="RefSeq" id="WP_192597579.1">
    <property type="nucleotide sequence ID" value="NZ_JADBEL010000003.1"/>
</dbReference>
<dbReference type="GO" id="GO:0004765">
    <property type="term" value="F:shikimate kinase activity"/>
    <property type="evidence" value="ECO:0007669"/>
    <property type="project" value="UniProtKB-UniRule"/>
</dbReference>
<dbReference type="Gene3D" id="3.40.50.300">
    <property type="entry name" value="P-loop containing nucleotide triphosphate hydrolases"/>
    <property type="match status" value="1"/>
</dbReference>
<evidence type="ECO:0000256" key="4">
    <source>
        <dbReference type="ARBA" id="ARBA00022777"/>
    </source>
</evidence>
<dbReference type="PANTHER" id="PTHR21087">
    <property type="entry name" value="SHIKIMATE KINASE"/>
    <property type="match status" value="1"/>
</dbReference>
<evidence type="ECO:0000256" key="3">
    <source>
        <dbReference type="ARBA" id="ARBA00022741"/>
    </source>
</evidence>